<dbReference type="InterPro" id="IPR000847">
    <property type="entry name" value="LysR_HTH_N"/>
</dbReference>
<gene>
    <name evidence="7" type="ORF">SAMN06295970_10766</name>
</gene>
<dbReference type="SUPFAM" id="SSF53850">
    <property type="entry name" value="Periplasmic binding protein-like II"/>
    <property type="match status" value="1"/>
</dbReference>
<dbReference type="Pfam" id="PF03466">
    <property type="entry name" value="LysR_substrate"/>
    <property type="match status" value="1"/>
</dbReference>
<dbReference type="InterPro" id="IPR036388">
    <property type="entry name" value="WH-like_DNA-bd_sf"/>
</dbReference>
<evidence type="ECO:0000256" key="1">
    <source>
        <dbReference type="ARBA" id="ARBA00009437"/>
    </source>
</evidence>
<keyword evidence="5" id="KW-0804">Transcription</keyword>
<evidence type="ECO:0000256" key="4">
    <source>
        <dbReference type="ARBA" id="ARBA00023159"/>
    </source>
</evidence>
<keyword evidence="3" id="KW-0238">DNA-binding</keyword>
<dbReference type="SUPFAM" id="SSF46785">
    <property type="entry name" value="Winged helix' DNA-binding domain"/>
    <property type="match status" value="1"/>
</dbReference>
<proteinExistence type="inferred from homology"/>
<keyword evidence="8" id="KW-1185">Reference proteome</keyword>
<dbReference type="Proteomes" id="UP001158049">
    <property type="component" value="Unassembled WGS sequence"/>
</dbReference>
<evidence type="ECO:0000313" key="8">
    <source>
        <dbReference type="Proteomes" id="UP001158049"/>
    </source>
</evidence>
<reference evidence="7 8" key="1">
    <citation type="submission" date="2017-05" db="EMBL/GenBank/DDBJ databases">
        <authorList>
            <person name="Varghese N."/>
            <person name="Submissions S."/>
        </authorList>
    </citation>
    <scope>NUCLEOTIDE SEQUENCE [LARGE SCALE GENOMIC DNA]</scope>
    <source>
        <strain evidence="7 8">DSM 26001</strain>
    </source>
</reference>
<organism evidence="7 8">
    <name type="scientific">Noviherbaspirillum suwonense</name>
    <dbReference type="NCBI Taxonomy" id="1224511"/>
    <lineage>
        <taxon>Bacteria</taxon>
        <taxon>Pseudomonadati</taxon>
        <taxon>Pseudomonadota</taxon>
        <taxon>Betaproteobacteria</taxon>
        <taxon>Burkholderiales</taxon>
        <taxon>Oxalobacteraceae</taxon>
        <taxon>Noviherbaspirillum</taxon>
    </lineage>
</organism>
<keyword evidence="2" id="KW-0805">Transcription regulation</keyword>
<name>A0ABY1Q713_9BURK</name>
<evidence type="ECO:0000259" key="6">
    <source>
        <dbReference type="PROSITE" id="PS50931"/>
    </source>
</evidence>
<dbReference type="PRINTS" id="PR00039">
    <property type="entry name" value="HTHLYSR"/>
</dbReference>
<dbReference type="EMBL" id="FXUL01000007">
    <property type="protein sequence ID" value="SMP60940.1"/>
    <property type="molecule type" value="Genomic_DNA"/>
</dbReference>
<dbReference type="PANTHER" id="PTHR30293:SF0">
    <property type="entry name" value="NITROGEN ASSIMILATION REGULATORY PROTEIN NAC"/>
    <property type="match status" value="1"/>
</dbReference>
<dbReference type="InterPro" id="IPR036390">
    <property type="entry name" value="WH_DNA-bd_sf"/>
</dbReference>
<protein>
    <submittedName>
        <fullName evidence="7">LysR family transcriptional regulator, nitrogen assimilation regulatory protein</fullName>
    </submittedName>
</protein>
<dbReference type="Gene3D" id="1.10.10.10">
    <property type="entry name" value="Winged helix-like DNA-binding domain superfamily/Winged helix DNA-binding domain"/>
    <property type="match status" value="1"/>
</dbReference>
<sequence>MEIRQIRYFLAVVDSGSVSRAAGRLFVAQSALSKQISDLEADLDVQLLHRSRSGVFPTESGKVFYEYGKAILKQMGDAREAVHFSTDAIFGNVVVGVPQSASVALALPLINAVQAQLPNISLHINEELTGNLLEQLWQGRVDLAVFTSNVRLQGFSFSPIAEEDFYLVKPAHVPQANSSDQADISLQEALAGPLMLSGLQHSHCIRTIIEETVVRQGMRMPSLFAEINSVHILKSAVEAGKGNTIMPLALVEQEVLQGRLTARRIDPAQISRTLGICMSNNIPATNAKRAVAELIMRLVDELCDSGRWPSLRRTV</sequence>
<accession>A0ABY1Q713</accession>
<dbReference type="Gene3D" id="3.40.190.10">
    <property type="entry name" value="Periplasmic binding protein-like II"/>
    <property type="match status" value="2"/>
</dbReference>
<dbReference type="PANTHER" id="PTHR30293">
    <property type="entry name" value="TRANSCRIPTIONAL REGULATORY PROTEIN NAC-RELATED"/>
    <property type="match status" value="1"/>
</dbReference>
<keyword evidence="4" id="KW-0010">Activator</keyword>
<evidence type="ECO:0000256" key="3">
    <source>
        <dbReference type="ARBA" id="ARBA00023125"/>
    </source>
</evidence>
<comment type="caution">
    <text evidence="7">The sequence shown here is derived from an EMBL/GenBank/DDBJ whole genome shotgun (WGS) entry which is preliminary data.</text>
</comment>
<evidence type="ECO:0000256" key="5">
    <source>
        <dbReference type="ARBA" id="ARBA00023163"/>
    </source>
</evidence>
<feature type="domain" description="HTH lysR-type" evidence="6">
    <location>
        <begin position="1"/>
        <end position="58"/>
    </location>
</feature>
<comment type="similarity">
    <text evidence="1">Belongs to the LysR transcriptional regulatory family.</text>
</comment>
<dbReference type="InterPro" id="IPR005119">
    <property type="entry name" value="LysR_subst-bd"/>
</dbReference>
<dbReference type="PROSITE" id="PS50931">
    <property type="entry name" value="HTH_LYSR"/>
    <property type="match status" value="1"/>
</dbReference>
<evidence type="ECO:0000313" key="7">
    <source>
        <dbReference type="EMBL" id="SMP60940.1"/>
    </source>
</evidence>
<dbReference type="RefSeq" id="WP_283442392.1">
    <property type="nucleotide sequence ID" value="NZ_FXUL01000007.1"/>
</dbReference>
<dbReference type="Pfam" id="PF00126">
    <property type="entry name" value="HTH_1"/>
    <property type="match status" value="1"/>
</dbReference>
<evidence type="ECO:0000256" key="2">
    <source>
        <dbReference type="ARBA" id="ARBA00023015"/>
    </source>
</evidence>